<evidence type="ECO:0000259" key="2">
    <source>
        <dbReference type="Pfam" id="PF00531"/>
    </source>
</evidence>
<dbReference type="GO" id="GO:0000445">
    <property type="term" value="C:THO complex part of transcription export complex"/>
    <property type="evidence" value="ECO:0007669"/>
    <property type="project" value="TreeGrafter"/>
</dbReference>
<dbReference type="GO" id="GO:0007165">
    <property type="term" value="P:signal transduction"/>
    <property type="evidence" value="ECO:0007669"/>
    <property type="project" value="InterPro"/>
</dbReference>
<sequence length="656" mass="76391">MCPKANSFEIWRQELLEAVKIGLNRKNVEIIQKKFNSLSTVSNLEKRSVLDQSFRDLLLTLLTDNVQDILTWESYLTLCIESCRREIVTTTMPVILLGEIFDASTLDKCEELFTFVESNVFIWKEDMFFGACKNNLLRMCNDLLRRLSRSQNTVFCGRILLFLAKFFPFSERSGLNIVSEFNLENITEFSGDEALDFSQIEDKDEGIDDGKTEKLKIDYNLYTKFWALQDFFRNPNQCYNKMQWKIFCNHTTHVLAAFKSFKLDEIQANKASVVEDQKSKSHCFAKFLTNQKLLELQLSDVNFRRYILVQFLILFQYLNSPVKFKSDNFELKADQLDLIKDTKQQVFALIKETPPDGVMFLNCVQHILQREEHWNNWKNDGCPEFQKPAPPLEESSEEEKKQRPNRQKKRLGDLFREADTKQNIIVGKTELNKLWNRNPNNLDACRSTDRDFLPSLETYFEQAIEQSDPAAMVEDQYKQVNNGNFGWRALRLLARKSPHFFTQSNANISKLPEYLDSMIKKIPKERPGPSVSSNQDVRNEIDTGLGVNDEEDELMKNDERHIENSDNLVDQNKDIVLTEEQLESISCMILDDWKILAEKLNYLADEIEFFAKAKSSVSERAKLMIQTYCKDSDDIDQLINLLGELGYKEAIDILKP</sequence>
<dbReference type="AlphaFoldDB" id="A0A1B6CXE8"/>
<feature type="region of interest" description="Disordered" evidence="1">
    <location>
        <begin position="379"/>
        <end position="413"/>
    </location>
</feature>
<dbReference type="Pfam" id="PF00531">
    <property type="entry name" value="Death"/>
    <property type="match status" value="1"/>
</dbReference>
<dbReference type="PANTHER" id="PTHR13265">
    <property type="entry name" value="THO COMPLEX SUBUNIT 1"/>
    <property type="match status" value="1"/>
</dbReference>
<dbReference type="SUPFAM" id="SSF47986">
    <property type="entry name" value="DEATH domain"/>
    <property type="match status" value="1"/>
</dbReference>
<evidence type="ECO:0000313" key="4">
    <source>
        <dbReference type="EMBL" id="JAS35674.1"/>
    </source>
</evidence>
<dbReference type="PANTHER" id="PTHR13265:SF0">
    <property type="entry name" value="HPR1"/>
    <property type="match status" value="1"/>
</dbReference>
<dbReference type="EMBL" id="GEDC01001624">
    <property type="protein sequence ID" value="JAS35674.1"/>
    <property type="molecule type" value="Transcribed_RNA"/>
</dbReference>
<name>A0A1B6CXE8_9HEMI</name>
<accession>A0A1B6CXE8</accession>
<proteinExistence type="predicted"/>
<dbReference type="Gene3D" id="1.10.533.10">
    <property type="entry name" value="Death Domain, Fas"/>
    <property type="match status" value="1"/>
</dbReference>
<gene>
    <name evidence="4" type="ORF">g.11709</name>
    <name evidence="3" type="ORF">g.11711</name>
</gene>
<dbReference type="GO" id="GO:0006406">
    <property type="term" value="P:mRNA export from nucleus"/>
    <property type="evidence" value="ECO:0007669"/>
    <property type="project" value="TreeGrafter"/>
</dbReference>
<dbReference type="InterPro" id="IPR000488">
    <property type="entry name" value="Death_dom"/>
</dbReference>
<dbReference type="InterPro" id="IPR011029">
    <property type="entry name" value="DEATH-like_dom_sf"/>
</dbReference>
<reference evidence="3" key="1">
    <citation type="submission" date="2015-12" db="EMBL/GenBank/DDBJ databases">
        <title>De novo transcriptome assembly of four potential Pierce s Disease insect vectors from Arizona vineyards.</title>
        <authorList>
            <person name="Tassone E.E."/>
        </authorList>
    </citation>
    <scope>NUCLEOTIDE SEQUENCE</scope>
</reference>
<protein>
    <recommendedName>
        <fullName evidence="2">Death domain-containing protein</fullName>
    </recommendedName>
</protein>
<dbReference type="Pfam" id="PF11957">
    <property type="entry name" value="efThoc1"/>
    <property type="match status" value="1"/>
</dbReference>
<feature type="domain" description="Death" evidence="2">
    <location>
        <begin position="580"/>
        <end position="655"/>
    </location>
</feature>
<organism evidence="3">
    <name type="scientific">Clastoptera arizonana</name>
    <name type="common">Arizona spittle bug</name>
    <dbReference type="NCBI Taxonomy" id="38151"/>
    <lineage>
        <taxon>Eukaryota</taxon>
        <taxon>Metazoa</taxon>
        <taxon>Ecdysozoa</taxon>
        <taxon>Arthropoda</taxon>
        <taxon>Hexapoda</taxon>
        <taxon>Insecta</taxon>
        <taxon>Pterygota</taxon>
        <taxon>Neoptera</taxon>
        <taxon>Paraneoptera</taxon>
        <taxon>Hemiptera</taxon>
        <taxon>Auchenorrhyncha</taxon>
        <taxon>Cercopoidea</taxon>
        <taxon>Clastopteridae</taxon>
        <taxon>Clastoptera</taxon>
    </lineage>
</organism>
<evidence type="ECO:0000313" key="3">
    <source>
        <dbReference type="EMBL" id="JAS18134.1"/>
    </source>
</evidence>
<dbReference type="EMBL" id="GEDC01019164">
    <property type="protein sequence ID" value="JAS18134.1"/>
    <property type="molecule type" value="Transcribed_RNA"/>
</dbReference>
<dbReference type="InterPro" id="IPR021861">
    <property type="entry name" value="THO_THOC1"/>
</dbReference>
<evidence type="ECO:0000256" key="1">
    <source>
        <dbReference type="SAM" id="MobiDB-lite"/>
    </source>
</evidence>